<reference evidence="5" key="1">
    <citation type="journal article" date="2019" name="Sci. Rep.">
        <title>Draft genome of Tanacetum cinerariifolium, the natural source of mosquito coil.</title>
        <authorList>
            <person name="Yamashiro T."/>
            <person name="Shiraishi A."/>
            <person name="Satake H."/>
            <person name="Nakayama K."/>
        </authorList>
    </citation>
    <scope>NUCLEOTIDE SEQUENCE</scope>
</reference>
<accession>A0A6L2M0T7</accession>
<organism evidence="5">
    <name type="scientific">Tanacetum cinerariifolium</name>
    <name type="common">Dalmatian daisy</name>
    <name type="synonym">Chrysanthemum cinerariifolium</name>
    <dbReference type="NCBI Taxonomy" id="118510"/>
    <lineage>
        <taxon>Eukaryota</taxon>
        <taxon>Viridiplantae</taxon>
        <taxon>Streptophyta</taxon>
        <taxon>Embryophyta</taxon>
        <taxon>Tracheophyta</taxon>
        <taxon>Spermatophyta</taxon>
        <taxon>Magnoliopsida</taxon>
        <taxon>eudicotyledons</taxon>
        <taxon>Gunneridae</taxon>
        <taxon>Pentapetalae</taxon>
        <taxon>asterids</taxon>
        <taxon>campanulids</taxon>
        <taxon>Asterales</taxon>
        <taxon>Asteraceae</taxon>
        <taxon>Asteroideae</taxon>
        <taxon>Anthemideae</taxon>
        <taxon>Anthemidinae</taxon>
        <taxon>Tanacetum</taxon>
    </lineage>
</organism>
<gene>
    <name evidence="5" type="ORF">Tci_039168</name>
</gene>
<dbReference type="Pfam" id="PF03101">
    <property type="entry name" value="FAR1"/>
    <property type="match status" value="1"/>
</dbReference>
<protein>
    <submittedName>
        <fullName evidence="5">Protein FAR1-related sequence 5-like</fullName>
    </submittedName>
</protein>
<feature type="domain" description="MULE transposase" evidence="4">
    <location>
        <begin position="1036"/>
        <end position="1129"/>
    </location>
</feature>
<evidence type="ECO:0000259" key="3">
    <source>
        <dbReference type="Pfam" id="PF07727"/>
    </source>
</evidence>
<evidence type="ECO:0000256" key="1">
    <source>
        <dbReference type="SAM" id="Coils"/>
    </source>
</evidence>
<dbReference type="InterPro" id="IPR013103">
    <property type="entry name" value="RVT_2"/>
</dbReference>
<name>A0A6L2M0T7_TANCI</name>
<dbReference type="CDD" id="cd09272">
    <property type="entry name" value="RNase_HI_RT_Ty1"/>
    <property type="match status" value="1"/>
</dbReference>
<dbReference type="PANTHER" id="PTHR47718">
    <property type="entry name" value="OS01G0519700 PROTEIN"/>
    <property type="match status" value="1"/>
</dbReference>
<keyword evidence="1" id="KW-0175">Coiled coil</keyword>
<dbReference type="EMBL" id="BKCJ010005518">
    <property type="protein sequence ID" value="GEU67190.1"/>
    <property type="molecule type" value="Genomic_DNA"/>
</dbReference>
<evidence type="ECO:0000259" key="2">
    <source>
        <dbReference type="Pfam" id="PF03101"/>
    </source>
</evidence>
<sequence>MPALEDVGTFQFSNEDEDDDAVADMNNLETTIQVSPTPTLRIHKDHHLDQVIGDLHSATQRRNMSKILEEHGFMNVKSAFLYGKIEEEVYVCQPPGFEDPDSPDRVYKVEKALYILHQALRSWYETMLTYLLDNGFQREVKNASIPIENQKHLLKDEDGEEVDVHMYRSMIGSLTYLTSSRPDIMFAMYLKGQAKLGLCYLKDSLFDLVAYTDSDYAGASLDRKSTTGGCQFLGCRLISWQCKKQTLVANSTIEAQYVAALSCCGQVLWIQNQLLDYGDCNEKKLIQMVKIHTDKNVADLLAKAFDVVILNTVELMLLVILNTARYAVTVNPTIYDSCIEQFWSTAIAKTINGEAQIHAWIDGKEIIITESSVLRDLQLADEEGVDCLLNSTVFENLELIGKSKRKNTQVPQPSVSTKNVADEAFYKKLDDRLVRAATTASSLEAEQDSGGGPRCQEAMRDTIAQTRFENVSKLSNDSLLTRGNTLRSDEDRMKLNELMELCTNLQSRVLDLEKINTTQALEITSLKRRVKKLEKNQRSRTHKLKRLYKVGLSARVDSFEDEQSLGEDASKEERKIDDIDQDEDITLVNDQDDAEVFDANDLHGEEVTTAEEQQELISEEKATLFMQLLEKRRKFFAASRVEDKRNKPPTQAQQRKIMCTYLNNVEGKKLKDLKNKSFDSIQKMFDRAFKRVNTFVDFRTVLVEGSSKRAEEELTQESAKKQKASKTMTRLQDPTWVSGRLNNFLVLNSSLDGVDVNQNKDEHLWIDDSDNNYILEPYEEEVEPHVFDLTMQDEEETEPTFVFDETMRYSIIGKTFDNSDVAYNFYNQYGLSKGFGTRKHKVSRRKVTNEIYSRIFVCNKEGFKDMNDKRRLGDDVKRHSITRMGYKAMIQVTSSKHGEWVVKKFNDEHNHPLDIPSHVIKQHSHSIFHRSSECRDIVTLLSKAGLKSSDITKIVNAFRGNEEDKLTRVQCSNIVNNEKKSNIGKECHMIIMHFKEKAEKDHDFYFAMHLKEDGTFESVFWADGRSRSSYCKFGNVVVFDTTYQTNKFSLPFALFVGVNHHGQSILLGTALLENETEITFTWLFKEFLNCMHDCPPISIITDQDVAMGKSIAKVFPKIKHRFCAWHIQKHRKLVTSIPNHYLLPRWTMKATFMDENTGISWGGTINNGSEEISLLTIWLIRSKVNKVLEDGRDSLTEIMKLNTCLNGILHEQNKRKKTIVELNSNIGSTSLVPTQQGNSQQNIISDPIIPVKTKGRPKVATRIKLGIKVVNDSKKKRTCSYCGGKGHHVTGCQKKKASKTTAHLQDPTWVSDGVYDVVICLQLKFDVV</sequence>
<feature type="domain" description="Reverse transcriptase Ty1/copia-type" evidence="3">
    <location>
        <begin position="74"/>
        <end position="141"/>
    </location>
</feature>
<evidence type="ECO:0000259" key="4">
    <source>
        <dbReference type="Pfam" id="PF10551"/>
    </source>
</evidence>
<dbReference type="PANTHER" id="PTHR47718:SF7">
    <property type="entry name" value="PROTEIN FAR1-RELATED SEQUENCE"/>
    <property type="match status" value="1"/>
</dbReference>
<feature type="domain" description="FAR1" evidence="2">
    <location>
        <begin position="824"/>
        <end position="913"/>
    </location>
</feature>
<dbReference type="Pfam" id="PF10551">
    <property type="entry name" value="MULE"/>
    <property type="match status" value="1"/>
</dbReference>
<comment type="caution">
    <text evidence="5">The sequence shown here is derived from an EMBL/GenBank/DDBJ whole genome shotgun (WGS) entry which is preliminary data.</text>
</comment>
<dbReference type="Pfam" id="PF07727">
    <property type="entry name" value="RVT_2"/>
    <property type="match status" value="1"/>
</dbReference>
<dbReference type="InterPro" id="IPR018289">
    <property type="entry name" value="MULE_transposase_dom"/>
</dbReference>
<dbReference type="InterPro" id="IPR004330">
    <property type="entry name" value="FAR1_DNA_bnd_dom"/>
</dbReference>
<evidence type="ECO:0000313" key="5">
    <source>
        <dbReference type="EMBL" id="GEU67190.1"/>
    </source>
</evidence>
<feature type="coiled-coil region" evidence="1">
    <location>
        <begin position="495"/>
        <end position="536"/>
    </location>
</feature>
<proteinExistence type="predicted"/>